<protein>
    <submittedName>
        <fullName evidence="1">13312_t:CDS:1</fullName>
    </submittedName>
</protein>
<gene>
    <name evidence="1" type="ORF">AGERDE_LOCUS7465</name>
</gene>
<proteinExistence type="predicted"/>
<dbReference type="AlphaFoldDB" id="A0A9N9BGT7"/>
<comment type="caution">
    <text evidence="1">The sequence shown here is derived from an EMBL/GenBank/DDBJ whole genome shotgun (WGS) entry which is preliminary data.</text>
</comment>
<evidence type="ECO:0000313" key="1">
    <source>
        <dbReference type="EMBL" id="CAG8567409.1"/>
    </source>
</evidence>
<organism evidence="1 2">
    <name type="scientific">Ambispora gerdemannii</name>
    <dbReference type="NCBI Taxonomy" id="144530"/>
    <lineage>
        <taxon>Eukaryota</taxon>
        <taxon>Fungi</taxon>
        <taxon>Fungi incertae sedis</taxon>
        <taxon>Mucoromycota</taxon>
        <taxon>Glomeromycotina</taxon>
        <taxon>Glomeromycetes</taxon>
        <taxon>Archaeosporales</taxon>
        <taxon>Ambisporaceae</taxon>
        <taxon>Ambispora</taxon>
    </lineage>
</organism>
<evidence type="ECO:0000313" key="2">
    <source>
        <dbReference type="Proteomes" id="UP000789831"/>
    </source>
</evidence>
<dbReference type="Proteomes" id="UP000789831">
    <property type="component" value="Unassembled WGS sequence"/>
</dbReference>
<dbReference type="EMBL" id="CAJVPL010001367">
    <property type="protein sequence ID" value="CAG8567409.1"/>
    <property type="molecule type" value="Genomic_DNA"/>
</dbReference>
<name>A0A9N9BGT7_9GLOM</name>
<reference evidence="1" key="1">
    <citation type="submission" date="2021-06" db="EMBL/GenBank/DDBJ databases">
        <authorList>
            <person name="Kallberg Y."/>
            <person name="Tangrot J."/>
            <person name="Rosling A."/>
        </authorList>
    </citation>
    <scope>NUCLEOTIDE SEQUENCE</scope>
    <source>
        <strain evidence="1">MT106</strain>
    </source>
</reference>
<accession>A0A9N9BGT7</accession>
<sequence length="124" mass="13293">MRVDDMVAALQLVPSNSLNEQDLEAAESNKRKNYLDTPAPSGFSLIPPPFAFSSVGQITPTLNFFVLCSVPVRSSSVSCRLVLQSARALIAGGAIEGRWVVTCVYQDELGSSKLLSHYCSAATI</sequence>
<keyword evidence="2" id="KW-1185">Reference proteome</keyword>